<evidence type="ECO:0000313" key="2">
    <source>
        <dbReference type="EMBL" id="CAF1668398.1"/>
    </source>
</evidence>
<keyword evidence="4" id="KW-1185">Reference proteome</keyword>
<proteinExistence type="predicted"/>
<protein>
    <submittedName>
        <fullName evidence="1">Uncharacterized protein</fullName>
    </submittedName>
</protein>
<gene>
    <name evidence="2" type="ORF">JXQ802_LOCUS57183</name>
    <name evidence="1" type="ORF">PYM288_LOCUS40591</name>
</gene>
<evidence type="ECO:0000313" key="3">
    <source>
        <dbReference type="Proteomes" id="UP000663854"/>
    </source>
</evidence>
<evidence type="ECO:0000313" key="1">
    <source>
        <dbReference type="EMBL" id="CAF1538194.1"/>
    </source>
</evidence>
<name>A0A815W3L7_9BILA</name>
<sequence>VVHVWFQHTRARERKGDIKFDPNSNLNGSLINKIRLHCSLTFELKSTFENLL</sequence>
<comment type="caution">
    <text evidence="1">The sequence shown here is derived from an EMBL/GenBank/DDBJ whole genome shotgun (WGS) entry which is preliminary data.</text>
</comment>
<dbReference type="Proteomes" id="UP000663854">
    <property type="component" value="Unassembled WGS sequence"/>
</dbReference>
<organism evidence="1 3">
    <name type="scientific">Rotaria sordida</name>
    <dbReference type="NCBI Taxonomy" id="392033"/>
    <lineage>
        <taxon>Eukaryota</taxon>
        <taxon>Metazoa</taxon>
        <taxon>Spiralia</taxon>
        <taxon>Gnathifera</taxon>
        <taxon>Rotifera</taxon>
        <taxon>Eurotatoria</taxon>
        <taxon>Bdelloidea</taxon>
        <taxon>Philodinida</taxon>
        <taxon>Philodinidae</taxon>
        <taxon>Rotaria</taxon>
    </lineage>
</organism>
<dbReference type="AlphaFoldDB" id="A0A815W3L7"/>
<dbReference type="EMBL" id="CAJNOL010014577">
    <property type="protein sequence ID" value="CAF1668398.1"/>
    <property type="molecule type" value="Genomic_DNA"/>
</dbReference>
<reference evidence="1" key="1">
    <citation type="submission" date="2021-02" db="EMBL/GenBank/DDBJ databases">
        <authorList>
            <person name="Nowell W R."/>
        </authorList>
    </citation>
    <scope>NUCLEOTIDE SEQUENCE</scope>
</reference>
<dbReference type="Proteomes" id="UP000663870">
    <property type="component" value="Unassembled WGS sequence"/>
</dbReference>
<dbReference type="EMBL" id="CAJNOH010012696">
    <property type="protein sequence ID" value="CAF1538194.1"/>
    <property type="molecule type" value="Genomic_DNA"/>
</dbReference>
<evidence type="ECO:0000313" key="4">
    <source>
        <dbReference type="Proteomes" id="UP000663870"/>
    </source>
</evidence>
<accession>A0A815W3L7</accession>
<feature type="non-terminal residue" evidence="1">
    <location>
        <position position="1"/>
    </location>
</feature>